<keyword evidence="6" id="KW-1185">Reference proteome</keyword>
<dbReference type="GO" id="GO:0051400">
    <property type="term" value="F:BH domain binding"/>
    <property type="evidence" value="ECO:0007669"/>
    <property type="project" value="TreeGrafter"/>
</dbReference>
<dbReference type="OrthoDB" id="8856583at2759"/>
<dbReference type="AlphaFoldDB" id="A0A556UZG7"/>
<sequence length="207" mass="22920">MPDEGTPDDQIGEALLIRVVQDQMMNIVTEGNVCLPHLPEVQPLHNGQCQKLVEQLAKSVKVIADQLDREQKLNNLINGLASIGDKTIFSKLVSGVFDDGQINWGRIIVLFYAVGKLALKMVLANLSTVVLDILDSCLVFFRTKLLVWIRNMGGWISSISELTQFSVEHISVSASSFYYIPSGEFLITFACGIMLGSAIVWRFSRSS</sequence>
<dbReference type="GO" id="GO:0097192">
    <property type="term" value="P:extrinsic apoptotic signaling pathway in absence of ligand"/>
    <property type="evidence" value="ECO:0007669"/>
    <property type="project" value="TreeGrafter"/>
</dbReference>
<dbReference type="SMART" id="SM00337">
    <property type="entry name" value="BCL"/>
    <property type="match status" value="1"/>
</dbReference>
<dbReference type="SUPFAM" id="SSF56854">
    <property type="entry name" value="Bcl-2 inhibitors of programmed cell death"/>
    <property type="match status" value="1"/>
</dbReference>
<dbReference type="GO" id="GO:0015267">
    <property type="term" value="F:channel activity"/>
    <property type="evidence" value="ECO:0007669"/>
    <property type="project" value="TreeGrafter"/>
</dbReference>
<feature type="domain" description="Bcl-2 Bcl-2 homology region 1-3" evidence="4">
    <location>
        <begin position="60"/>
        <end position="155"/>
    </location>
</feature>
<proteinExistence type="inferred from homology"/>
<dbReference type="Pfam" id="PF00452">
    <property type="entry name" value="Bcl-2"/>
    <property type="match status" value="1"/>
</dbReference>
<dbReference type="PROSITE" id="PS50062">
    <property type="entry name" value="BCL2_FAMILY"/>
    <property type="match status" value="1"/>
</dbReference>
<gene>
    <name evidence="5" type="ORF">Baya_11503</name>
</gene>
<keyword evidence="3" id="KW-0472">Membrane</keyword>
<dbReference type="InterPro" id="IPR046371">
    <property type="entry name" value="Bcl-2_BH1-3"/>
</dbReference>
<evidence type="ECO:0000256" key="2">
    <source>
        <dbReference type="ARBA" id="ARBA00022703"/>
    </source>
</evidence>
<dbReference type="PANTHER" id="PTHR11256">
    <property type="entry name" value="BCL-2 RELATED"/>
    <property type="match status" value="1"/>
</dbReference>
<dbReference type="GO" id="GO:0008053">
    <property type="term" value="P:mitochondrial fusion"/>
    <property type="evidence" value="ECO:0007669"/>
    <property type="project" value="TreeGrafter"/>
</dbReference>
<dbReference type="InterPro" id="IPR002475">
    <property type="entry name" value="Bcl2-like"/>
</dbReference>
<reference evidence="5 6" key="1">
    <citation type="journal article" date="2019" name="Genome Biol. Evol.">
        <title>Whole-Genome Sequencing of the Giant Devil Catfish, Bagarius yarrelli.</title>
        <authorList>
            <person name="Jiang W."/>
            <person name="Lv Y."/>
            <person name="Cheng L."/>
            <person name="Yang K."/>
            <person name="Chao B."/>
            <person name="Wang X."/>
            <person name="Li Y."/>
            <person name="Pan X."/>
            <person name="You X."/>
            <person name="Zhang Y."/>
            <person name="Yang J."/>
            <person name="Li J."/>
            <person name="Zhang X."/>
            <person name="Liu S."/>
            <person name="Sun C."/>
            <person name="Yang J."/>
            <person name="Shi Q."/>
        </authorList>
    </citation>
    <scope>NUCLEOTIDE SEQUENCE [LARGE SCALE GENOMIC DNA]</scope>
    <source>
        <strain evidence="5">JWS20170419001</strain>
        <tissue evidence="5">Muscle</tissue>
    </source>
</reference>
<accession>A0A556UZG7</accession>
<evidence type="ECO:0000256" key="1">
    <source>
        <dbReference type="ARBA" id="ARBA00009458"/>
    </source>
</evidence>
<dbReference type="Proteomes" id="UP000319801">
    <property type="component" value="Unassembled WGS sequence"/>
</dbReference>
<keyword evidence="2" id="KW-0053">Apoptosis</keyword>
<dbReference type="InterPro" id="IPR036834">
    <property type="entry name" value="Bcl-2-like_sf"/>
</dbReference>
<dbReference type="GO" id="GO:0008630">
    <property type="term" value="P:intrinsic apoptotic signaling pathway in response to DNA damage"/>
    <property type="evidence" value="ECO:0007669"/>
    <property type="project" value="TreeGrafter"/>
</dbReference>
<keyword evidence="3" id="KW-1133">Transmembrane helix</keyword>
<dbReference type="PRINTS" id="PR01862">
    <property type="entry name" value="BCL2FAMILY"/>
</dbReference>
<evidence type="ECO:0000259" key="4">
    <source>
        <dbReference type="SMART" id="SM00337"/>
    </source>
</evidence>
<protein>
    <submittedName>
        <fullName evidence="5">Apoptosis regulator BAX</fullName>
    </submittedName>
</protein>
<dbReference type="PANTHER" id="PTHR11256:SF42">
    <property type="entry name" value="APOPTOSIS REGULATOR BAX"/>
    <property type="match status" value="1"/>
</dbReference>
<dbReference type="GO" id="GO:0005741">
    <property type="term" value="C:mitochondrial outer membrane"/>
    <property type="evidence" value="ECO:0007669"/>
    <property type="project" value="TreeGrafter"/>
</dbReference>
<evidence type="ECO:0000313" key="6">
    <source>
        <dbReference type="Proteomes" id="UP000319801"/>
    </source>
</evidence>
<dbReference type="GO" id="GO:0042981">
    <property type="term" value="P:regulation of apoptotic process"/>
    <property type="evidence" value="ECO:0007669"/>
    <property type="project" value="InterPro"/>
</dbReference>
<comment type="caution">
    <text evidence="5">The sequence shown here is derived from an EMBL/GenBank/DDBJ whole genome shotgun (WGS) entry which is preliminary data.</text>
</comment>
<comment type="similarity">
    <text evidence="1">Belongs to the Bcl-2 family.</text>
</comment>
<evidence type="ECO:0000313" key="5">
    <source>
        <dbReference type="EMBL" id="TSQ23936.1"/>
    </source>
</evidence>
<dbReference type="EMBL" id="VCAZ01000083">
    <property type="protein sequence ID" value="TSQ23936.1"/>
    <property type="molecule type" value="Genomic_DNA"/>
</dbReference>
<dbReference type="Gene3D" id="1.10.437.10">
    <property type="entry name" value="Blc2-like"/>
    <property type="match status" value="1"/>
</dbReference>
<evidence type="ECO:0000256" key="3">
    <source>
        <dbReference type="SAM" id="Phobius"/>
    </source>
</evidence>
<keyword evidence="3" id="KW-0812">Transmembrane</keyword>
<feature type="transmembrane region" description="Helical" evidence="3">
    <location>
        <begin position="185"/>
        <end position="203"/>
    </location>
</feature>
<dbReference type="InterPro" id="IPR026298">
    <property type="entry name" value="Bcl-2_fam"/>
</dbReference>
<dbReference type="GO" id="GO:0001836">
    <property type="term" value="P:release of cytochrome c from mitochondria"/>
    <property type="evidence" value="ECO:0007669"/>
    <property type="project" value="TreeGrafter"/>
</dbReference>
<organism evidence="5 6">
    <name type="scientific">Bagarius yarrelli</name>
    <name type="common">Goonch</name>
    <name type="synonym">Bagrus yarrelli</name>
    <dbReference type="NCBI Taxonomy" id="175774"/>
    <lineage>
        <taxon>Eukaryota</taxon>
        <taxon>Metazoa</taxon>
        <taxon>Chordata</taxon>
        <taxon>Craniata</taxon>
        <taxon>Vertebrata</taxon>
        <taxon>Euteleostomi</taxon>
        <taxon>Actinopterygii</taxon>
        <taxon>Neopterygii</taxon>
        <taxon>Teleostei</taxon>
        <taxon>Ostariophysi</taxon>
        <taxon>Siluriformes</taxon>
        <taxon>Sisoridae</taxon>
        <taxon>Sisorinae</taxon>
        <taxon>Bagarius</taxon>
    </lineage>
</organism>
<name>A0A556UZG7_BAGYA</name>